<dbReference type="EMBL" id="JACIGM010000008">
    <property type="protein sequence ID" value="MBB4276215.1"/>
    <property type="molecule type" value="Genomic_DNA"/>
</dbReference>
<dbReference type="AlphaFoldDB" id="A0A7W6WFS4"/>
<dbReference type="InterPro" id="IPR003738">
    <property type="entry name" value="SRAP"/>
</dbReference>
<evidence type="ECO:0000256" key="4">
    <source>
        <dbReference type="ARBA" id="ARBA00022801"/>
    </source>
</evidence>
<evidence type="ECO:0000256" key="1">
    <source>
        <dbReference type="ARBA" id="ARBA00008136"/>
    </source>
</evidence>
<dbReference type="PANTHER" id="PTHR13604:SF0">
    <property type="entry name" value="ABASIC SITE PROCESSING PROTEIN HMCES"/>
    <property type="match status" value="1"/>
</dbReference>
<evidence type="ECO:0000256" key="6">
    <source>
        <dbReference type="ARBA" id="ARBA00023125"/>
    </source>
</evidence>
<name>A0A7W6WFS4_9HYPH</name>
<sequence length="242" mass="26844">MSSDMCGRVFIKTNLESMMNAFAFADRKGVLGLANQFPRYNGAPSLDYPIIIREVVREPDVMGPVFVSAGWGLIPGWINPGGRPQVNVRSEGIARNSKFKVAYRARRCLVPIDGFFEWKDILGTGKNKQPYAVAMKSGAPFALAGIWESWRNAADVDVRTFAIITCPANAMMAAIHDRMPVILHPEDYERWLSPEPEPGDLMNPFPSELMAMWPIGKAVGSPKNDTPDIIEQINPDPEPPML</sequence>
<evidence type="ECO:0000313" key="11">
    <source>
        <dbReference type="Proteomes" id="UP000533641"/>
    </source>
</evidence>
<reference evidence="10 11" key="1">
    <citation type="submission" date="2020-08" db="EMBL/GenBank/DDBJ databases">
        <title>Genomic Encyclopedia of Type Strains, Phase IV (KMG-V): Genome sequencing to study the core and pangenomes of soil and plant-associated prokaryotes.</title>
        <authorList>
            <person name="Whitman W."/>
        </authorList>
    </citation>
    <scope>NUCLEOTIDE SEQUENCE [LARGE SCALE GENOMIC DNA]</scope>
    <source>
        <strain evidence="10 11">SEMIA 402</strain>
    </source>
</reference>
<dbReference type="SUPFAM" id="SSF143081">
    <property type="entry name" value="BB1717-like"/>
    <property type="match status" value="1"/>
</dbReference>
<comment type="caution">
    <text evidence="10">The sequence shown here is derived from an EMBL/GenBank/DDBJ whole genome shotgun (WGS) entry which is preliminary data.</text>
</comment>
<dbReference type="Gene3D" id="3.90.1680.10">
    <property type="entry name" value="SOS response associated peptidase-like"/>
    <property type="match status" value="1"/>
</dbReference>
<evidence type="ECO:0000256" key="9">
    <source>
        <dbReference type="SAM" id="MobiDB-lite"/>
    </source>
</evidence>
<keyword evidence="3" id="KW-0227">DNA damage</keyword>
<evidence type="ECO:0000256" key="2">
    <source>
        <dbReference type="ARBA" id="ARBA00022670"/>
    </source>
</evidence>
<keyword evidence="2 8" id="KW-0645">Protease</keyword>
<evidence type="ECO:0000256" key="7">
    <source>
        <dbReference type="ARBA" id="ARBA00023239"/>
    </source>
</evidence>
<dbReference type="EC" id="3.4.-.-" evidence="8"/>
<dbReference type="Proteomes" id="UP000533641">
    <property type="component" value="Unassembled WGS sequence"/>
</dbReference>
<evidence type="ECO:0000256" key="8">
    <source>
        <dbReference type="RuleBase" id="RU364100"/>
    </source>
</evidence>
<proteinExistence type="inferred from homology"/>
<dbReference type="GO" id="GO:0006508">
    <property type="term" value="P:proteolysis"/>
    <property type="evidence" value="ECO:0007669"/>
    <property type="project" value="UniProtKB-KW"/>
</dbReference>
<evidence type="ECO:0000256" key="5">
    <source>
        <dbReference type="ARBA" id="ARBA00023124"/>
    </source>
</evidence>
<accession>A0A7W6WFS4</accession>
<protein>
    <recommendedName>
        <fullName evidence="8">Abasic site processing protein</fullName>
        <ecNumber evidence="8">3.4.-.-</ecNumber>
    </recommendedName>
</protein>
<keyword evidence="7" id="KW-0456">Lyase</keyword>
<keyword evidence="6" id="KW-0238">DNA-binding</keyword>
<dbReference type="GO" id="GO:0003697">
    <property type="term" value="F:single-stranded DNA binding"/>
    <property type="evidence" value="ECO:0007669"/>
    <property type="project" value="InterPro"/>
</dbReference>
<feature type="region of interest" description="Disordered" evidence="9">
    <location>
        <begin position="221"/>
        <end position="242"/>
    </location>
</feature>
<dbReference type="Pfam" id="PF02586">
    <property type="entry name" value="SRAP"/>
    <property type="match status" value="1"/>
</dbReference>
<evidence type="ECO:0000256" key="3">
    <source>
        <dbReference type="ARBA" id="ARBA00022763"/>
    </source>
</evidence>
<dbReference type="GO" id="GO:0008233">
    <property type="term" value="F:peptidase activity"/>
    <property type="evidence" value="ECO:0007669"/>
    <property type="project" value="UniProtKB-KW"/>
</dbReference>
<dbReference type="GO" id="GO:0106300">
    <property type="term" value="P:protein-DNA covalent cross-linking repair"/>
    <property type="evidence" value="ECO:0007669"/>
    <property type="project" value="InterPro"/>
</dbReference>
<evidence type="ECO:0000313" key="10">
    <source>
        <dbReference type="EMBL" id="MBB4276215.1"/>
    </source>
</evidence>
<keyword evidence="4 8" id="KW-0378">Hydrolase</keyword>
<keyword evidence="5" id="KW-0190">Covalent protein-DNA linkage</keyword>
<dbReference type="PANTHER" id="PTHR13604">
    <property type="entry name" value="DC12-RELATED"/>
    <property type="match status" value="1"/>
</dbReference>
<organism evidence="10 11">
    <name type="scientific">Rhizobium mongolense</name>
    <dbReference type="NCBI Taxonomy" id="57676"/>
    <lineage>
        <taxon>Bacteria</taxon>
        <taxon>Pseudomonadati</taxon>
        <taxon>Pseudomonadota</taxon>
        <taxon>Alphaproteobacteria</taxon>
        <taxon>Hyphomicrobiales</taxon>
        <taxon>Rhizobiaceae</taxon>
        <taxon>Rhizobium/Agrobacterium group</taxon>
        <taxon>Rhizobium</taxon>
    </lineage>
</organism>
<dbReference type="InterPro" id="IPR036590">
    <property type="entry name" value="SRAP-like"/>
</dbReference>
<gene>
    <name evidence="10" type="ORF">GGE12_004012</name>
</gene>
<dbReference type="GO" id="GO:0016829">
    <property type="term" value="F:lyase activity"/>
    <property type="evidence" value="ECO:0007669"/>
    <property type="project" value="UniProtKB-KW"/>
</dbReference>
<comment type="similarity">
    <text evidence="1 8">Belongs to the SOS response-associated peptidase family.</text>
</comment>